<reference evidence="1" key="1">
    <citation type="submission" date="2021-06" db="EMBL/GenBank/DDBJ databases">
        <title>Bradyrhizobium sp. S2-11-2 Genome sequencing.</title>
        <authorList>
            <person name="Jin L."/>
        </authorList>
    </citation>
    <scope>NUCLEOTIDE SEQUENCE</scope>
    <source>
        <strain evidence="1">S2-11-2</strain>
    </source>
</reference>
<protein>
    <submittedName>
        <fullName evidence="1">Agarase</fullName>
    </submittedName>
</protein>
<organism evidence="1 2">
    <name type="scientific">Bradyrhizobium sediminis</name>
    <dbReference type="NCBI Taxonomy" id="2840469"/>
    <lineage>
        <taxon>Bacteria</taxon>
        <taxon>Pseudomonadati</taxon>
        <taxon>Pseudomonadota</taxon>
        <taxon>Alphaproteobacteria</taxon>
        <taxon>Hyphomicrobiales</taxon>
        <taxon>Nitrobacteraceae</taxon>
        <taxon>Bradyrhizobium</taxon>
    </lineage>
</organism>
<name>A0A975NR65_9BRAD</name>
<accession>A0A975NR65</accession>
<evidence type="ECO:0000313" key="1">
    <source>
        <dbReference type="EMBL" id="QWG19848.1"/>
    </source>
</evidence>
<dbReference type="EMBL" id="CP076135">
    <property type="protein sequence ID" value="QWG19848.1"/>
    <property type="molecule type" value="Genomic_DNA"/>
</dbReference>
<dbReference type="Gene3D" id="3.20.20.80">
    <property type="entry name" value="Glycosidases"/>
    <property type="match status" value="1"/>
</dbReference>
<dbReference type="AlphaFoldDB" id="A0A975NR65"/>
<evidence type="ECO:0000313" key="2">
    <source>
        <dbReference type="Proteomes" id="UP000680805"/>
    </source>
</evidence>
<sequence>MQRTRWGGIADECFRGSGFFRVEERDGVFWLVDPDGGRFLSKGVNNVRLDADHVGSTGRMPYTDACRKKYGSQHVWRGAVANRLASWKFNTLGCWSDELVAHAGSMPLATAPTNELGASFKRHRRDQIFPDVFDPAFSAHIRERANDHCSMRCHEAGLLGTFIDNELYWSPDWRGGDEVLTLFLNLQSHRPGRVAAIERLQERYREFPQFNAIWRTPARSWEELATMARIEAPYTRLPAGGLNSLLEAKANLADPLRAAFSADCDAFVAVVAEQYFDVCVSAIKGADPNHLVIGSRFGYQPHSRVIAAAGRYLDVISFNCYEIEASALIDAYAATGKPCLISEFSFRGDDAGLPNSRGAGPRVASQTERAKCFELYVTTALRKPSVVGYHWFEHADQPAEGRFDGENSNYGTVTIEDDPYAELTETMTRVNAAAEQIHAAGALRD</sequence>
<proteinExistence type="predicted"/>
<gene>
    <name evidence="1" type="ORF">KMZ68_08510</name>
</gene>
<dbReference type="InterPro" id="IPR017853">
    <property type="entry name" value="GH"/>
</dbReference>
<dbReference type="SUPFAM" id="SSF51445">
    <property type="entry name" value="(Trans)glycosidases"/>
    <property type="match status" value="1"/>
</dbReference>
<dbReference type="Proteomes" id="UP000680805">
    <property type="component" value="Chromosome"/>
</dbReference>
<dbReference type="KEGG" id="bsei:KMZ68_08510"/>
<dbReference type="RefSeq" id="WP_215615347.1">
    <property type="nucleotide sequence ID" value="NZ_CP076135.1"/>
</dbReference>